<keyword evidence="4 6" id="KW-0418">Kinase</keyword>
<evidence type="ECO:0000256" key="3">
    <source>
        <dbReference type="ARBA" id="ARBA00022741"/>
    </source>
</evidence>
<name>A0A2P2MT19_RHIMU</name>
<dbReference type="GO" id="GO:0035299">
    <property type="term" value="F:inositol-1,3,4,5,6-pentakisphosphate 2-kinase activity"/>
    <property type="evidence" value="ECO:0007669"/>
    <property type="project" value="UniProtKB-EC"/>
</dbReference>
<sequence length="256" mass="28921">MHQVLKLHQQEISELSEYDPLDLFSGSKERILKAIKDLYTTPQNNFRVFLNGSLILGGLGGGTEKTTAMTGEGFEDSLLSIIRAVDGLRISSFIQLVAETVYSSGVLNRLLEVQKRDNLDIEGAIHAYYNIVSQPCAVCKKLDAARLPHIHAYLHSLSMDESLMIVKDYLIAATAKDCSLMICFRPREDGEFESPHSLYLQATGQNFDYKVNFIDLDMKPLKKMEDYHQLDRKILNCYAQMVNKEHVKENTENGGL</sequence>
<dbReference type="GO" id="GO:0032958">
    <property type="term" value="P:inositol phosphate biosynthetic process"/>
    <property type="evidence" value="ECO:0007669"/>
    <property type="project" value="TreeGrafter"/>
</dbReference>
<dbReference type="GO" id="GO:0005524">
    <property type="term" value="F:ATP binding"/>
    <property type="evidence" value="ECO:0007669"/>
    <property type="project" value="UniProtKB-KW"/>
</dbReference>
<dbReference type="GO" id="GO:0005634">
    <property type="term" value="C:nucleus"/>
    <property type="evidence" value="ECO:0007669"/>
    <property type="project" value="TreeGrafter"/>
</dbReference>
<comment type="catalytic activity">
    <reaction evidence="6">
        <text>1D-myo-inositol 1,3,4,5,6-pentakisphosphate + ATP = 1D-myo-inositol hexakisphosphate + ADP + H(+)</text>
        <dbReference type="Rhea" id="RHEA:20313"/>
        <dbReference type="ChEBI" id="CHEBI:15378"/>
        <dbReference type="ChEBI" id="CHEBI:30616"/>
        <dbReference type="ChEBI" id="CHEBI:57733"/>
        <dbReference type="ChEBI" id="CHEBI:58130"/>
        <dbReference type="ChEBI" id="CHEBI:456216"/>
        <dbReference type="EC" id="2.7.1.158"/>
    </reaction>
</comment>
<accession>A0A2P2MT19</accession>
<dbReference type="Pfam" id="PF06090">
    <property type="entry name" value="Ins_P5_2-kin"/>
    <property type="match status" value="1"/>
</dbReference>
<dbReference type="PANTHER" id="PTHR14456:SF2">
    <property type="entry name" value="INOSITOL-PENTAKISPHOSPHATE 2-KINASE"/>
    <property type="match status" value="1"/>
</dbReference>
<dbReference type="AlphaFoldDB" id="A0A2P2MT19"/>
<evidence type="ECO:0000256" key="2">
    <source>
        <dbReference type="ARBA" id="ARBA00022679"/>
    </source>
</evidence>
<proteinExistence type="predicted"/>
<evidence type="ECO:0000256" key="1">
    <source>
        <dbReference type="ARBA" id="ARBA00012023"/>
    </source>
</evidence>
<dbReference type="InterPro" id="IPR009286">
    <property type="entry name" value="Ins_P5_2-kin"/>
</dbReference>
<organism evidence="7">
    <name type="scientific">Rhizophora mucronata</name>
    <name type="common">Asiatic mangrove</name>
    <dbReference type="NCBI Taxonomy" id="61149"/>
    <lineage>
        <taxon>Eukaryota</taxon>
        <taxon>Viridiplantae</taxon>
        <taxon>Streptophyta</taxon>
        <taxon>Embryophyta</taxon>
        <taxon>Tracheophyta</taxon>
        <taxon>Spermatophyta</taxon>
        <taxon>Magnoliopsida</taxon>
        <taxon>eudicotyledons</taxon>
        <taxon>Gunneridae</taxon>
        <taxon>Pentapetalae</taxon>
        <taxon>rosids</taxon>
        <taxon>fabids</taxon>
        <taxon>Malpighiales</taxon>
        <taxon>Rhizophoraceae</taxon>
        <taxon>Rhizophora</taxon>
    </lineage>
</organism>
<reference evidence="7" key="1">
    <citation type="submission" date="2018-02" db="EMBL/GenBank/DDBJ databases">
        <title>Rhizophora mucronata_Transcriptome.</title>
        <authorList>
            <person name="Meera S.P."/>
            <person name="Sreeshan A."/>
            <person name="Augustine A."/>
        </authorList>
    </citation>
    <scope>NUCLEOTIDE SEQUENCE</scope>
    <source>
        <tissue evidence="7">Leaf</tissue>
    </source>
</reference>
<keyword evidence="2 6" id="KW-0808">Transferase</keyword>
<evidence type="ECO:0000256" key="5">
    <source>
        <dbReference type="ARBA" id="ARBA00022840"/>
    </source>
</evidence>
<keyword evidence="3 6" id="KW-0547">Nucleotide-binding</keyword>
<evidence type="ECO:0000256" key="6">
    <source>
        <dbReference type="RuleBase" id="RU364126"/>
    </source>
</evidence>
<evidence type="ECO:0000313" key="7">
    <source>
        <dbReference type="EMBL" id="MBX33377.1"/>
    </source>
</evidence>
<evidence type="ECO:0000256" key="4">
    <source>
        <dbReference type="ARBA" id="ARBA00022777"/>
    </source>
</evidence>
<comment type="function">
    <text evidence="6">Phosphorylates Ins(1,3,4,5,6)P5 at position 2 to form Ins(1,2,3,4,5,6)P6 (InsP6 or phytate).</text>
</comment>
<dbReference type="EC" id="2.7.1.158" evidence="1 6"/>
<keyword evidence="5 6" id="KW-0067">ATP-binding</keyword>
<comment type="domain">
    <text evidence="6">The EXKPK motif is conserved in inositol-pentakisphosphate 2-kinases of both family 1 and 2.</text>
</comment>
<dbReference type="EMBL" id="GGEC01052893">
    <property type="protein sequence ID" value="MBX33377.1"/>
    <property type="molecule type" value="Transcribed_RNA"/>
</dbReference>
<dbReference type="PANTHER" id="PTHR14456">
    <property type="entry name" value="INOSITOL POLYPHOSPHATE KINASE 1"/>
    <property type="match status" value="1"/>
</dbReference>
<protein>
    <recommendedName>
        <fullName evidence="1 6">Inositol-pentakisphosphate 2-kinase</fullName>
        <ecNumber evidence="1 6">2.7.1.158</ecNumber>
    </recommendedName>
</protein>